<dbReference type="Proteomes" id="UP000821845">
    <property type="component" value="Chromosome 2"/>
</dbReference>
<accession>A0ACB7SX70</accession>
<evidence type="ECO:0000313" key="1">
    <source>
        <dbReference type="EMBL" id="KAH6939210.1"/>
    </source>
</evidence>
<protein>
    <submittedName>
        <fullName evidence="1">Uncharacterized protein</fullName>
    </submittedName>
</protein>
<name>A0ACB7SX70_HYAAI</name>
<evidence type="ECO:0000313" key="2">
    <source>
        <dbReference type="Proteomes" id="UP000821845"/>
    </source>
</evidence>
<gene>
    <name evidence="1" type="ORF">HPB50_016518</name>
</gene>
<dbReference type="EMBL" id="CM023482">
    <property type="protein sequence ID" value="KAH6939210.1"/>
    <property type="molecule type" value="Genomic_DNA"/>
</dbReference>
<keyword evidence="2" id="KW-1185">Reference proteome</keyword>
<proteinExistence type="predicted"/>
<sequence length="161" mass="17867">MSTIGPILEGKTGKATNGEGYMSEQRERCERCITSACVLDCPRSGRDSRAPRWKSLSLATSRLLTASLPRYGLSPRYEGREAGNGKTEPDTAPLNALGMQRRKTTGRQRCVSSFCRWLPSFSRRTRGELQGRRLKPSLPRHAAPRPACNPDCTRGKGHHNL</sequence>
<reference evidence="1" key="1">
    <citation type="submission" date="2020-05" db="EMBL/GenBank/DDBJ databases">
        <title>Large-scale comparative analyses of tick genomes elucidate their genetic diversity and vector capacities.</title>
        <authorList>
            <person name="Jia N."/>
            <person name="Wang J."/>
            <person name="Shi W."/>
            <person name="Du L."/>
            <person name="Sun Y."/>
            <person name="Zhan W."/>
            <person name="Jiang J."/>
            <person name="Wang Q."/>
            <person name="Zhang B."/>
            <person name="Ji P."/>
            <person name="Sakyi L.B."/>
            <person name="Cui X."/>
            <person name="Yuan T."/>
            <person name="Jiang B."/>
            <person name="Yang W."/>
            <person name="Lam T.T.-Y."/>
            <person name="Chang Q."/>
            <person name="Ding S."/>
            <person name="Wang X."/>
            <person name="Zhu J."/>
            <person name="Ruan X."/>
            <person name="Zhao L."/>
            <person name="Wei J."/>
            <person name="Que T."/>
            <person name="Du C."/>
            <person name="Cheng J."/>
            <person name="Dai P."/>
            <person name="Han X."/>
            <person name="Huang E."/>
            <person name="Gao Y."/>
            <person name="Liu J."/>
            <person name="Shao H."/>
            <person name="Ye R."/>
            <person name="Li L."/>
            <person name="Wei W."/>
            <person name="Wang X."/>
            <person name="Wang C."/>
            <person name="Yang T."/>
            <person name="Huo Q."/>
            <person name="Li W."/>
            <person name="Guo W."/>
            <person name="Chen H."/>
            <person name="Zhou L."/>
            <person name="Ni X."/>
            <person name="Tian J."/>
            <person name="Zhou Y."/>
            <person name="Sheng Y."/>
            <person name="Liu T."/>
            <person name="Pan Y."/>
            <person name="Xia L."/>
            <person name="Li J."/>
            <person name="Zhao F."/>
            <person name="Cao W."/>
        </authorList>
    </citation>
    <scope>NUCLEOTIDE SEQUENCE</scope>
    <source>
        <strain evidence="1">Hyas-2018</strain>
    </source>
</reference>
<organism evidence="1 2">
    <name type="scientific">Hyalomma asiaticum</name>
    <name type="common">Tick</name>
    <dbReference type="NCBI Taxonomy" id="266040"/>
    <lineage>
        <taxon>Eukaryota</taxon>
        <taxon>Metazoa</taxon>
        <taxon>Ecdysozoa</taxon>
        <taxon>Arthropoda</taxon>
        <taxon>Chelicerata</taxon>
        <taxon>Arachnida</taxon>
        <taxon>Acari</taxon>
        <taxon>Parasitiformes</taxon>
        <taxon>Ixodida</taxon>
        <taxon>Ixodoidea</taxon>
        <taxon>Ixodidae</taxon>
        <taxon>Hyalomminae</taxon>
        <taxon>Hyalomma</taxon>
    </lineage>
</organism>
<comment type="caution">
    <text evidence="1">The sequence shown here is derived from an EMBL/GenBank/DDBJ whole genome shotgun (WGS) entry which is preliminary data.</text>
</comment>